<dbReference type="Proteomes" id="UP000267821">
    <property type="component" value="Unassembled WGS sequence"/>
</dbReference>
<dbReference type="EMBL" id="ML121528">
    <property type="protein sequence ID" value="RPB29223.1"/>
    <property type="molecule type" value="Genomic_DNA"/>
</dbReference>
<evidence type="ECO:0000256" key="1">
    <source>
        <dbReference type="ARBA" id="ARBA00008045"/>
    </source>
</evidence>
<dbReference type="InParanoid" id="A0A3N4M239"/>
<keyword evidence="2 4" id="KW-0143">Chaperone</keyword>
<reference evidence="6 7" key="1">
    <citation type="journal article" date="2018" name="Nat. Ecol. Evol.">
        <title>Pezizomycetes genomes reveal the molecular basis of ectomycorrhizal truffle lifestyle.</title>
        <authorList>
            <person name="Murat C."/>
            <person name="Payen T."/>
            <person name="Noel B."/>
            <person name="Kuo A."/>
            <person name="Morin E."/>
            <person name="Chen J."/>
            <person name="Kohler A."/>
            <person name="Krizsan K."/>
            <person name="Balestrini R."/>
            <person name="Da Silva C."/>
            <person name="Montanini B."/>
            <person name="Hainaut M."/>
            <person name="Levati E."/>
            <person name="Barry K.W."/>
            <person name="Belfiori B."/>
            <person name="Cichocki N."/>
            <person name="Clum A."/>
            <person name="Dockter R.B."/>
            <person name="Fauchery L."/>
            <person name="Guy J."/>
            <person name="Iotti M."/>
            <person name="Le Tacon F."/>
            <person name="Lindquist E.A."/>
            <person name="Lipzen A."/>
            <person name="Malagnac F."/>
            <person name="Mello A."/>
            <person name="Molinier V."/>
            <person name="Miyauchi S."/>
            <person name="Poulain J."/>
            <person name="Riccioni C."/>
            <person name="Rubini A."/>
            <person name="Sitrit Y."/>
            <person name="Splivallo R."/>
            <person name="Traeger S."/>
            <person name="Wang M."/>
            <person name="Zifcakova L."/>
            <person name="Wipf D."/>
            <person name="Zambonelli A."/>
            <person name="Paolocci F."/>
            <person name="Nowrousian M."/>
            <person name="Ottonello S."/>
            <person name="Baldrian P."/>
            <person name="Spatafora J.W."/>
            <person name="Henrissat B."/>
            <person name="Nagy L.G."/>
            <person name="Aury J.M."/>
            <person name="Wincker P."/>
            <person name="Grigoriev I.V."/>
            <person name="Bonfante P."/>
            <person name="Martin F.M."/>
        </authorList>
    </citation>
    <scope>NUCLEOTIDE SEQUENCE [LARGE SCALE GENOMIC DNA]</scope>
    <source>
        <strain evidence="6 7">ATCC MYA-4762</strain>
    </source>
</reference>
<keyword evidence="7" id="KW-1185">Reference proteome</keyword>
<accession>A0A3N4M239</accession>
<evidence type="ECO:0000256" key="3">
    <source>
        <dbReference type="ARBA" id="ARBA00024667"/>
    </source>
</evidence>
<evidence type="ECO:0000313" key="6">
    <source>
        <dbReference type="EMBL" id="RPB29223.1"/>
    </source>
</evidence>
<evidence type="ECO:0000256" key="5">
    <source>
        <dbReference type="SAM" id="MobiDB-lite"/>
    </source>
</evidence>
<sequence length="136" mass="15800">MMNMNRRMLSRDEENSDDVEVSRADQDQINQFSTLHQKQTSLKEELEKKQQEKEYLTDVTSELELVDEDKLIPYKIGDAFIHLPVPEVQAMLETSTAEIDKEIEAIEAKLEYGREEMDTLKMALYAKFGQAINLEV</sequence>
<dbReference type="GO" id="GO:0051082">
    <property type="term" value="F:unfolded protein binding"/>
    <property type="evidence" value="ECO:0007669"/>
    <property type="project" value="InterPro"/>
</dbReference>
<dbReference type="STRING" id="1051890.A0A3N4M239"/>
<proteinExistence type="inferred from homology"/>
<feature type="region of interest" description="Disordered" evidence="5">
    <location>
        <begin position="1"/>
        <end position="54"/>
    </location>
</feature>
<feature type="compositionally biased region" description="Basic and acidic residues" evidence="5">
    <location>
        <begin position="41"/>
        <end position="54"/>
    </location>
</feature>
<dbReference type="CDD" id="cd23165">
    <property type="entry name" value="Prefoldin_4"/>
    <property type="match status" value="1"/>
</dbReference>
<gene>
    <name evidence="6" type="ORF">L211DRAFT_864780</name>
</gene>
<dbReference type="GO" id="GO:0005737">
    <property type="term" value="C:cytoplasm"/>
    <property type="evidence" value="ECO:0007669"/>
    <property type="project" value="UniProtKB-ARBA"/>
</dbReference>
<comment type="subunit">
    <text evidence="4">Heterohexamer of two PFD-alpha type and four PFD-beta type subunits.</text>
</comment>
<evidence type="ECO:0000256" key="2">
    <source>
        <dbReference type="ARBA" id="ARBA00023186"/>
    </source>
</evidence>
<dbReference type="PIRSF" id="PIRSF016477">
    <property type="entry name" value="Prefoldin_subunit_4"/>
    <property type="match status" value="1"/>
</dbReference>
<dbReference type="GO" id="GO:0016272">
    <property type="term" value="C:prefoldin complex"/>
    <property type="evidence" value="ECO:0007669"/>
    <property type="project" value="UniProtKB-UniRule"/>
</dbReference>
<evidence type="ECO:0000313" key="7">
    <source>
        <dbReference type="Proteomes" id="UP000267821"/>
    </source>
</evidence>
<dbReference type="OrthoDB" id="10250441at2759"/>
<protein>
    <recommendedName>
        <fullName evidence="4">Prefoldin subunit 4</fullName>
    </recommendedName>
</protein>
<dbReference type="FunCoup" id="A0A3N4M239">
    <property type="interactions" value="730"/>
</dbReference>
<dbReference type="PANTHER" id="PTHR21100:SF9">
    <property type="entry name" value="PREFOLDIN SUBUNIT 4"/>
    <property type="match status" value="1"/>
</dbReference>
<dbReference type="FunFam" id="1.10.287.370:FF:000005">
    <property type="entry name" value="Prefoldin subunit 4"/>
    <property type="match status" value="1"/>
</dbReference>
<dbReference type="InterPro" id="IPR009053">
    <property type="entry name" value="Prefoldin"/>
</dbReference>
<dbReference type="GO" id="GO:0006457">
    <property type="term" value="P:protein folding"/>
    <property type="evidence" value="ECO:0007669"/>
    <property type="project" value="UniProtKB-UniRule"/>
</dbReference>
<dbReference type="InterPro" id="IPR002777">
    <property type="entry name" value="PFD_beta-like"/>
</dbReference>
<dbReference type="InterPro" id="IPR016661">
    <property type="entry name" value="PFDN4"/>
</dbReference>
<organism evidence="6 7">
    <name type="scientific">Terfezia boudieri ATCC MYA-4762</name>
    <dbReference type="NCBI Taxonomy" id="1051890"/>
    <lineage>
        <taxon>Eukaryota</taxon>
        <taxon>Fungi</taxon>
        <taxon>Dikarya</taxon>
        <taxon>Ascomycota</taxon>
        <taxon>Pezizomycotina</taxon>
        <taxon>Pezizomycetes</taxon>
        <taxon>Pezizales</taxon>
        <taxon>Pezizaceae</taxon>
        <taxon>Terfezia</taxon>
    </lineage>
</organism>
<feature type="compositionally biased region" description="Polar residues" evidence="5">
    <location>
        <begin position="27"/>
        <end position="36"/>
    </location>
</feature>
<evidence type="ECO:0000256" key="4">
    <source>
        <dbReference type="PIRNR" id="PIRNR016477"/>
    </source>
</evidence>
<comment type="similarity">
    <text evidence="1 4">Belongs to the prefoldin subunit beta family.</text>
</comment>
<dbReference type="AlphaFoldDB" id="A0A3N4M239"/>
<dbReference type="Pfam" id="PF01920">
    <property type="entry name" value="Prefoldin_2"/>
    <property type="match status" value="1"/>
</dbReference>
<comment type="function">
    <text evidence="3 4">Binds specifically to cytosolic chaperonin (c-CPN) and transfers target proteins to it. Binds to nascent polypeptide chain and promotes folding in an environment in which there are many competing pathways for nonnative proteins.</text>
</comment>
<dbReference type="SUPFAM" id="SSF46579">
    <property type="entry name" value="Prefoldin"/>
    <property type="match status" value="1"/>
</dbReference>
<dbReference type="PANTHER" id="PTHR21100">
    <property type="entry name" value="PREFOLDIN SUBUNIT 4"/>
    <property type="match status" value="1"/>
</dbReference>
<name>A0A3N4M239_9PEZI</name>
<dbReference type="Gene3D" id="1.10.287.370">
    <property type="match status" value="1"/>
</dbReference>